<comment type="caution">
    <text evidence="1">The sequence shown here is derived from an EMBL/GenBank/DDBJ whole genome shotgun (WGS) entry which is preliminary data.</text>
</comment>
<proteinExistence type="predicted"/>
<dbReference type="AlphaFoldDB" id="A0AAE1YXS5"/>
<protein>
    <recommendedName>
        <fullName evidence="3">DUF4283 domain-containing protein</fullName>
    </recommendedName>
</protein>
<evidence type="ECO:0000313" key="1">
    <source>
        <dbReference type="EMBL" id="KAK4438249.1"/>
    </source>
</evidence>
<evidence type="ECO:0008006" key="3">
    <source>
        <dbReference type="Google" id="ProtNLM"/>
    </source>
</evidence>
<dbReference type="Proteomes" id="UP001293254">
    <property type="component" value="Unassembled WGS sequence"/>
</dbReference>
<reference evidence="1" key="2">
    <citation type="journal article" date="2024" name="Plant">
        <title>Genomic evolution and insights into agronomic trait innovations of Sesamum species.</title>
        <authorList>
            <person name="Miao H."/>
            <person name="Wang L."/>
            <person name="Qu L."/>
            <person name="Liu H."/>
            <person name="Sun Y."/>
            <person name="Le M."/>
            <person name="Wang Q."/>
            <person name="Wei S."/>
            <person name="Zheng Y."/>
            <person name="Lin W."/>
            <person name="Duan Y."/>
            <person name="Cao H."/>
            <person name="Xiong S."/>
            <person name="Wang X."/>
            <person name="Wei L."/>
            <person name="Li C."/>
            <person name="Ma Q."/>
            <person name="Ju M."/>
            <person name="Zhao R."/>
            <person name="Li G."/>
            <person name="Mu C."/>
            <person name="Tian Q."/>
            <person name="Mei H."/>
            <person name="Zhang T."/>
            <person name="Gao T."/>
            <person name="Zhang H."/>
        </authorList>
    </citation>
    <scope>NUCLEOTIDE SEQUENCE</scope>
    <source>
        <strain evidence="1">3651</strain>
    </source>
</reference>
<gene>
    <name evidence="1" type="ORF">Salat_0159100</name>
</gene>
<dbReference type="EMBL" id="JACGWO010000001">
    <property type="protein sequence ID" value="KAK4438249.1"/>
    <property type="molecule type" value="Genomic_DNA"/>
</dbReference>
<sequence>MDRLGKSLRLTDDEEAGLVLTAGEWRGSGEHEPLLLVGRLLTPRSYRYDALKATLLSILRPARGMEHEVDQNRVLGGWLWVVDGNAVILGKVRPEMNPLEVDLNWCPFYIHIHGLLLRMMTKEVAESVGRRIGTFLESDHAQASAQWGVKQSILGHIMRDCFSLDTDIPIGPETELPYGPSLRESRAGRQLMYSGGLAREPAHQGRSWGNGVSRGGGLGGRRGIGIFEYGPEQAARAEVDSSEGGSAT</sequence>
<accession>A0AAE1YXS5</accession>
<organism evidence="1 2">
    <name type="scientific">Sesamum alatum</name>
    <dbReference type="NCBI Taxonomy" id="300844"/>
    <lineage>
        <taxon>Eukaryota</taxon>
        <taxon>Viridiplantae</taxon>
        <taxon>Streptophyta</taxon>
        <taxon>Embryophyta</taxon>
        <taxon>Tracheophyta</taxon>
        <taxon>Spermatophyta</taxon>
        <taxon>Magnoliopsida</taxon>
        <taxon>eudicotyledons</taxon>
        <taxon>Gunneridae</taxon>
        <taxon>Pentapetalae</taxon>
        <taxon>asterids</taxon>
        <taxon>lamiids</taxon>
        <taxon>Lamiales</taxon>
        <taxon>Pedaliaceae</taxon>
        <taxon>Sesamum</taxon>
    </lineage>
</organism>
<keyword evidence="2" id="KW-1185">Reference proteome</keyword>
<name>A0AAE1YXS5_9LAMI</name>
<evidence type="ECO:0000313" key="2">
    <source>
        <dbReference type="Proteomes" id="UP001293254"/>
    </source>
</evidence>
<reference evidence="1" key="1">
    <citation type="submission" date="2020-06" db="EMBL/GenBank/DDBJ databases">
        <authorList>
            <person name="Li T."/>
            <person name="Hu X."/>
            <person name="Zhang T."/>
            <person name="Song X."/>
            <person name="Zhang H."/>
            <person name="Dai N."/>
            <person name="Sheng W."/>
            <person name="Hou X."/>
            <person name="Wei L."/>
        </authorList>
    </citation>
    <scope>NUCLEOTIDE SEQUENCE</scope>
    <source>
        <strain evidence="1">3651</strain>
        <tissue evidence="1">Leaf</tissue>
    </source>
</reference>